<accession>A0AAN9YKL4</accession>
<reference evidence="5 6" key="1">
    <citation type="journal article" date="2023" name="PLoS ONE">
        <title>Cytospora paraplurivora sp. nov. isolated from orchards with fruit tree decline syndrome in Ontario, Canada.</title>
        <authorList>
            <person name="Ilyukhin E."/>
            <person name="Nguyen H.D.T."/>
            <person name="Castle A.J."/>
            <person name="Ellouze W."/>
        </authorList>
    </citation>
    <scope>NUCLEOTIDE SEQUENCE [LARGE SCALE GENOMIC DNA]</scope>
    <source>
        <strain evidence="5 6">FDS-564</strain>
    </source>
</reference>
<dbReference type="InterPro" id="IPR016461">
    <property type="entry name" value="COMT-like"/>
</dbReference>
<name>A0AAN9YKL4_9PEZI</name>
<feature type="domain" description="O-methyltransferase C-terminal" evidence="4">
    <location>
        <begin position="134"/>
        <end position="280"/>
    </location>
</feature>
<sequence length="303" mass="34439">MSRYMRYLGGIGAVEEIGQDEYVANQTTRNLSEKVAESGISHCFETIGPEYQALPSFLKKTSYKNPQNELNTVFQAAWNAPGEHQFAWFSKHPEKLRFFNDYMATRRQAALSWLSVYPVLEELGDWKAFDPSRPVYVNVGGGIGHQCKQFRERFPELPGRVVLQDLPHTVAEALPTPGVENIAHNFFEPQPVKGKFSAASAKFYFTRGVLHNHPDHKVRELLSHLKAAMNRDSVILLDEWVLPPRGVSAYAAAMDLVMMGAFAGMERTERQWQGLLHDVGLKLFKTYTYNPVRYESVMDVRLA</sequence>
<keyword evidence="3" id="KW-0949">S-adenosyl-L-methionine</keyword>
<dbReference type="Pfam" id="PF00891">
    <property type="entry name" value="Methyltransf_2"/>
    <property type="match status" value="1"/>
</dbReference>
<evidence type="ECO:0000259" key="4">
    <source>
        <dbReference type="Pfam" id="PF00891"/>
    </source>
</evidence>
<dbReference type="AlphaFoldDB" id="A0AAN9YKL4"/>
<keyword evidence="6" id="KW-1185">Reference proteome</keyword>
<dbReference type="Gene3D" id="3.40.50.150">
    <property type="entry name" value="Vaccinia Virus protein VP39"/>
    <property type="match status" value="1"/>
</dbReference>
<dbReference type="EMBL" id="JAJSPL020000004">
    <property type="protein sequence ID" value="KAK7747531.1"/>
    <property type="molecule type" value="Genomic_DNA"/>
</dbReference>
<proteinExistence type="predicted"/>
<dbReference type="PROSITE" id="PS51683">
    <property type="entry name" value="SAM_OMT_II"/>
    <property type="match status" value="1"/>
</dbReference>
<gene>
    <name evidence="5" type="ORF">SLS53_001786</name>
</gene>
<keyword evidence="2" id="KW-0808">Transferase</keyword>
<dbReference type="InterPro" id="IPR001077">
    <property type="entry name" value="COMT_C"/>
</dbReference>
<dbReference type="GO" id="GO:0008171">
    <property type="term" value="F:O-methyltransferase activity"/>
    <property type="evidence" value="ECO:0007669"/>
    <property type="project" value="InterPro"/>
</dbReference>
<evidence type="ECO:0000256" key="3">
    <source>
        <dbReference type="ARBA" id="ARBA00022691"/>
    </source>
</evidence>
<keyword evidence="1" id="KW-0489">Methyltransferase</keyword>
<dbReference type="SUPFAM" id="SSF53335">
    <property type="entry name" value="S-adenosyl-L-methionine-dependent methyltransferases"/>
    <property type="match status" value="1"/>
</dbReference>
<comment type="caution">
    <text evidence="5">The sequence shown here is derived from an EMBL/GenBank/DDBJ whole genome shotgun (WGS) entry which is preliminary data.</text>
</comment>
<evidence type="ECO:0000256" key="2">
    <source>
        <dbReference type="ARBA" id="ARBA00022679"/>
    </source>
</evidence>
<evidence type="ECO:0000256" key="1">
    <source>
        <dbReference type="ARBA" id="ARBA00022603"/>
    </source>
</evidence>
<organism evidence="5 6">
    <name type="scientific">Cytospora paraplurivora</name>
    <dbReference type="NCBI Taxonomy" id="2898453"/>
    <lineage>
        <taxon>Eukaryota</taxon>
        <taxon>Fungi</taxon>
        <taxon>Dikarya</taxon>
        <taxon>Ascomycota</taxon>
        <taxon>Pezizomycotina</taxon>
        <taxon>Sordariomycetes</taxon>
        <taxon>Sordariomycetidae</taxon>
        <taxon>Diaporthales</taxon>
        <taxon>Cytosporaceae</taxon>
        <taxon>Cytospora</taxon>
    </lineage>
</organism>
<dbReference type="GO" id="GO:0032259">
    <property type="term" value="P:methylation"/>
    <property type="evidence" value="ECO:0007669"/>
    <property type="project" value="UniProtKB-KW"/>
</dbReference>
<evidence type="ECO:0000313" key="6">
    <source>
        <dbReference type="Proteomes" id="UP001320245"/>
    </source>
</evidence>
<evidence type="ECO:0000313" key="5">
    <source>
        <dbReference type="EMBL" id="KAK7747531.1"/>
    </source>
</evidence>
<protein>
    <recommendedName>
        <fullName evidence="4">O-methyltransferase C-terminal domain-containing protein</fullName>
    </recommendedName>
</protein>
<dbReference type="PANTHER" id="PTHR43712">
    <property type="entry name" value="PUTATIVE (AFU_ORTHOLOGUE AFUA_4G14580)-RELATED"/>
    <property type="match status" value="1"/>
</dbReference>
<dbReference type="Proteomes" id="UP001320245">
    <property type="component" value="Unassembled WGS sequence"/>
</dbReference>
<dbReference type="PANTHER" id="PTHR43712:SF4">
    <property type="entry name" value="O-METHYLTRANSFERASE DOMAIN-CONTAINING PROTEIN"/>
    <property type="match status" value="1"/>
</dbReference>
<dbReference type="InterPro" id="IPR029063">
    <property type="entry name" value="SAM-dependent_MTases_sf"/>
</dbReference>